<evidence type="ECO:0000313" key="1">
    <source>
        <dbReference type="EMBL" id="MBS9524283.1"/>
    </source>
</evidence>
<protein>
    <submittedName>
        <fullName evidence="1">Uncharacterized protein</fullName>
    </submittedName>
</protein>
<keyword evidence="2" id="KW-1185">Reference proteome</keyword>
<reference evidence="1 2" key="1">
    <citation type="submission" date="2021-05" db="EMBL/GenBank/DDBJ databases">
        <authorList>
            <person name="Zhang Z.D."/>
            <person name="Osman G."/>
        </authorList>
    </citation>
    <scope>NUCLEOTIDE SEQUENCE [LARGE SCALE GENOMIC DNA]</scope>
    <source>
        <strain evidence="1 2">KCTC 32217</strain>
    </source>
</reference>
<accession>A0AAP2CGM8</accession>
<evidence type="ECO:0000313" key="2">
    <source>
        <dbReference type="Proteomes" id="UP001319104"/>
    </source>
</evidence>
<dbReference type="Proteomes" id="UP001319104">
    <property type="component" value="Unassembled WGS sequence"/>
</dbReference>
<organism evidence="1 2">
    <name type="scientific">Litoribacter ruber</name>
    <dbReference type="NCBI Taxonomy" id="702568"/>
    <lineage>
        <taxon>Bacteria</taxon>
        <taxon>Pseudomonadati</taxon>
        <taxon>Bacteroidota</taxon>
        <taxon>Cytophagia</taxon>
        <taxon>Cytophagales</taxon>
        <taxon>Cyclobacteriaceae</taxon>
        <taxon>Litoribacter</taxon>
    </lineage>
</organism>
<dbReference type="RefSeq" id="WP_213945141.1">
    <property type="nucleotide sequence ID" value="NZ_JAHCMY010000004.1"/>
</dbReference>
<dbReference type="EMBL" id="JAHCMY010000004">
    <property type="protein sequence ID" value="MBS9524283.1"/>
    <property type="molecule type" value="Genomic_DNA"/>
</dbReference>
<name>A0AAP2CGM8_9BACT</name>
<proteinExistence type="predicted"/>
<dbReference type="AlphaFoldDB" id="A0AAP2CGM8"/>
<comment type="caution">
    <text evidence="1">The sequence shown here is derived from an EMBL/GenBank/DDBJ whole genome shotgun (WGS) entry which is preliminary data.</text>
</comment>
<sequence>MKIEKIDNEIVIRVSDETDLTGLERLLDFLKLRETTSKSKITAEQIDELSKDIKTSWWEKNKAKFLK</sequence>
<gene>
    <name evidence="1" type="ORF">KI659_09675</name>
</gene>